<sequence length="517" mass="56196">MEENGGSAAEGESAVQDTAARRALFSYLTAEAADDYMAVMRLFSETLLADLSAAEVAMQLVERGRELDADTVETRCRQLVIWGNLVPSVRETRVRTVAAYHRSRSRYQVSKLGGRLHREAEEIMRATEGAREVARELLARVAETLRLILLQVSYRERPIDSELLAGQVTGVFNDHRLFHESVTDFYAYLSGVLTRYDLAGEEYAQFKNLLLDYVDLIGADVSRNAPEILGQLKTLLAPSLIDTLLENLPEPPATGDALIVVERLPGRTREEWEQLAAWYGASSVRSGPEQLRVAARQALGQLIANAKRMLAASGTGVSRRADLLKLAGWFHGADSETAHLLFDAAFGAYPARHLLLGPEEQDLRAGPSTSWWVAAPVDVPVSLRERGDRTVRGRASRVPDTKEQTDLLMNAARERAQAREAAAAELLAAGSLHRSRLSRAARDLLLELLPPVLSATAGGEAEADHHASDLRLALRGVPARGQLTVINGDDGTLTVDGLLLSVVPLAGPGRARTAASA</sequence>
<name>A0A0S4QNG7_9ACTN</name>
<proteinExistence type="predicted"/>
<dbReference type="EMBL" id="FAOZ01000009">
    <property type="protein sequence ID" value="CUU56852.1"/>
    <property type="molecule type" value="Genomic_DNA"/>
</dbReference>
<gene>
    <name evidence="1" type="ORF">Ga0074812_10972</name>
</gene>
<evidence type="ECO:0000313" key="1">
    <source>
        <dbReference type="EMBL" id="CUU56852.1"/>
    </source>
</evidence>
<evidence type="ECO:0000313" key="2">
    <source>
        <dbReference type="Proteomes" id="UP000198802"/>
    </source>
</evidence>
<keyword evidence="2" id="KW-1185">Reference proteome</keyword>
<organism evidence="1 2">
    <name type="scientific">Parafrankia irregularis</name>
    <dbReference type="NCBI Taxonomy" id="795642"/>
    <lineage>
        <taxon>Bacteria</taxon>
        <taxon>Bacillati</taxon>
        <taxon>Actinomycetota</taxon>
        <taxon>Actinomycetes</taxon>
        <taxon>Frankiales</taxon>
        <taxon>Frankiaceae</taxon>
        <taxon>Parafrankia</taxon>
    </lineage>
</organism>
<dbReference type="Pfam" id="PF09660">
    <property type="entry name" value="DUF2397"/>
    <property type="match status" value="1"/>
</dbReference>
<dbReference type="AlphaFoldDB" id="A0A0S4QNG7"/>
<dbReference type="RefSeq" id="WP_091277677.1">
    <property type="nucleotide sequence ID" value="NZ_FAOZ01000009.1"/>
</dbReference>
<reference evidence="2" key="1">
    <citation type="submission" date="2015-11" db="EMBL/GenBank/DDBJ databases">
        <authorList>
            <person name="Varghese N."/>
        </authorList>
    </citation>
    <scope>NUCLEOTIDE SEQUENCE [LARGE SCALE GENOMIC DNA]</scope>
    <source>
        <strain evidence="2">DSM 45899</strain>
    </source>
</reference>
<protein>
    <submittedName>
        <fullName evidence="1">TIGR02677 family protein</fullName>
    </submittedName>
</protein>
<dbReference type="InterPro" id="IPR013493">
    <property type="entry name" value="CHP02677"/>
</dbReference>
<dbReference type="Proteomes" id="UP000198802">
    <property type="component" value="Unassembled WGS sequence"/>
</dbReference>
<accession>A0A0S4QNG7</accession>